<name>A0A381QKY2_9ZZZZ</name>
<dbReference type="GO" id="GO:0046872">
    <property type="term" value="F:metal ion binding"/>
    <property type="evidence" value="ECO:0007669"/>
    <property type="project" value="UniProtKB-KW"/>
</dbReference>
<dbReference type="Gene3D" id="3.40.720.10">
    <property type="entry name" value="Alkaline Phosphatase, subunit A"/>
    <property type="match status" value="1"/>
</dbReference>
<reference evidence="8" key="1">
    <citation type="submission" date="2018-05" db="EMBL/GenBank/DDBJ databases">
        <authorList>
            <person name="Lanie J.A."/>
            <person name="Ng W.-L."/>
            <person name="Kazmierczak K.M."/>
            <person name="Andrzejewski T.M."/>
            <person name="Davidsen T.M."/>
            <person name="Wayne K.J."/>
            <person name="Tettelin H."/>
            <person name="Glass J.I."/>
            <person name="Rusch D."/>
            <person name="Podicherti R."/>
            <person name="Tsui H.-C.T."/>
            <person name="Winkler M.E."/>
        </authorList>
    </citation>
    <scope>NUCLEOTIDE SEQUENCE</scope>
</reference>
<evidence type="ECO:0000256" key="2">
    <source>
        <dbReference type="ARBA" id="ARBA00008779"/>
    </source>
</evidence>
<dbReference type="PROSITE" id="PS00523">
    <property type="entry name" value="SULFATASE_1"/>
    <property type="match status" value="1"/>
</dbReference>
<protein>
    <recommendedName>
        <fullName evidence="7">Sulfatase N-terminal domain-containing protein</fullName>
    </recommendedName>
</protein>
<evidence type="ECO:0000256" key="5">
    <source>
        <dbReference type="ARBA" id="ARBA00022801"/>
    </source>
</evidence>
<dbReference type="Gene3D" id="3.30.1120.10">
    <property type="match status" value="1"/>
</dbReference>
<dbReference type="PANTHER" id="PTHR42693">
    <property type="entry name" value="ARYLSULFATASE FAMILY MEMBER"/>
    <property type="match status" value="1"/>
</dbReference>
<gene>
    <name evidence="8" type="ORF">METZ01_LOCUS32845</name>
</gene>
<dbReference type="Pfam" id="PF00884">
    <property type="entry name" value="Sulfatase"/>
    <property type="match status" value="1"/>
</dbReference>
<dbReference type="AlphaFoldDB" id="A0A381QKY2"/>
<evidence type="ECO:0000259" key="7">
    <source>
        <dbReference type="Pfam" id="PF00884"/>
    </source>
</evidence>
<dbReference type="InterPro" id="IPR000917">
    <property type="entry name" value="Sulfatase_N"/>
</dbReference>
<dbReference type="PROSITE" id="PS51257">
    <property type="entry name" value="PROKAR_LIPOPROTEIN"/>
    <property type="match status" value="1"/>
</dbReference>
<dbReference type="PROSITE" id="PS00149">
    <property type="entry name" value="SULFATASE_2"/>
    <property type="match status" value="1"/>
</dbReference>
<organism evidence="8">
    <name type="scientific">marine metagenome</name>
    <dbReference type="NCBI Taxonomy" id="408172"/>
    <lineage>
        <taxon>unclassified sequences</taxon>
        <taxon>metagenomes</taxon>
        <taxon>ecological metagenomes</taxon>
    </lineage>
</organism>
<evidence type="ECO:0000256" key="6">
    <source>
        <dbReference type="ARBA" id="ARBA00022837"/>
    </source>
</evidence>
<dbReference type="CDD" id="cd16144">
    <property type="entry name" value="ARS_like"/>
    <property type="match status" value="1"/>
</dbReference>
<dbReference type="PANTHER" id="PTHR42693:SF42">
    <property type="entry name" value="ARYLSULFATASE G"/>
    <property type="match status" value="1"/>
</dbReference>
<dbReference type="InterPro" id="IPR050738">
    <property type="entry name" value="Sulfatase"/>
</dbReference>
<evidence type="ECO:0000256" key="4">
    <source>
        <dbReference type="ARBA" id="ARBA00022729"/>
    </source>
</evidence>
<sequence length="470" mass="52967">MKQLFKFLFVFSIVLGCNSNNSRPNVIFILVDDLGWNDLGYSGSTFYETPNIDKLSKESFQFTNAYSASPVCSPTRASIMTGKHPARVNITDWIPGLDPQNRALLGPKDLHNLPLEEITISEKLKESGYNTFYVGKWHLGSEGYYPEDNGFDVNIGGFEKGSPMGGYYSPYKNPKLNDGPKGEYLTDRLTDESIKLIKSHNKNEPFAMFLSFYNVHTPIQANEKHIDYFSKKLSEMDNNEVRTKSEGDAITRLNHTNPEYASMVYAVDENVGKLIKSLKDSDLYENSLIIFTSDNGGLSTLKKIAPTSVYPLRAGKGWLYEGGIRIPQLIKSPGNTDNIIVNDITASYDLFPTILDFAGIKNNIDIDGISLAPILNGQSEIDREDIFWHFPHYHGSLWKPGSAIRSGDWKLVFHYESNNAELFNLKEDPGEINDLSLLFEEKKQILLNKLNNLKNETNANKVSINPNFKN</sequence>
<dbReference type="SUPFAM" id="SSF53649">
    <property type="entry name" value="Alkaline phosphatase-like"/>
    <property type="match status" value="1"/>
</dbReference>
<feature type="domain" description="Sulfatase N-terminal" evidence="7">
    <location>
        <begin position="24"/>
        <end position="360"/>
    </location>
</feature>
<evidence type="ECO:0000313" key="8">
    <source>
        <dbReference type="EMBL" id="SUZ79991.1"/>
    </source>
</evidence>
<evidence type="ECO:0000256" key="1">
    <source>
        <dbReference type="ARBA" id="ARBA00001913"/>
    </source>
</evidence>
<comment type="similarity">
    <text evidence="2">Belongs to the sulfatase family.</text>
</comment>
<keyword evidence="5" id="KW-0378">Hydrolase</keyword>
<dbReference type="InterPro" id="IPR017850">
    <property type="entry name" value="Alkaline_phosphatase_core_sf"/>
</dbReference>
<keyword evidence="3" id="KW-0479">Metal-binding</keyword>
<comment type="cofactor">
    <cofactor evidence="1">
        <name>Ca(2+)</name>
        <dbReference type="ChEBI" id="CHEBI:29108"/>
    </cofactor>
</comment>
<dbReference type="InterPro" id="IPR024607">
    <property type="entry name" value="Sulfatase_CS"/>
</dbReference>
<dbReference type="GO" id="GO:0004065">
    <property type="term" value="F:arylsulfatase activity"/>
    <property type="evidence" value="ECO:0007669"/>
    <property type="project" value="TreeGrafter"/>
</dbReference>
<evidence type="ECO:0000256" key="3">
    <source>
        <dbReference type="ARBA" id="ARBA00022723"/>
    </source>
</evidence>
<keyword evidence="6" id="KW-0106">Calcium</keyword>
<keyword evidence="4" id="KW-0732">Signal</keyword>
<proteinExistence type="inferred from homology"/>
<dbReference type="EMBL" id="UINC01001409">
    <property type="protein sequence ID" value="SUZ79991.1"/>
    <property type="molecule type" value="Genomic_DNA"/>
</dbReference>
<accession>A0A381QKY2</accession>